<accession>H2ZTU0</accession>
<dbReference type="PANTHER" id="PTHR14388:SF6">
    <property type="entry name" value="SH2 DOMAIN-CONTAINING PROTEIN 7"/>
    <property type="match status" value="1"/>
</dbReference>
<evidence type="ECO:0000313" key="4">
    <source>
        <dbReference type="Ensembl" id="ENSLACP00000000811.1"/>
    </source>
</evidence>
<sequence>KELALKWFTETQAPLILQNGILPEWFHGFISRKEAEDLLKDKAFGCFLVRLSDKALGYILSYRHFRGKDRCRHFVINQLKDGKYAVSGDTCTHDSLTALINHYRTSQIEPFQEYL</sequence>
<dbReference type="InParanoid" id="H2ZTU0"/>
<dbReference type="eggNOG" id="ENOG502QUGN">
    <property type="taxonomic scope" value="Eukaryota"/>
</dbReference>
<reference evidence="4" key="2">
    <citation type="submission" date="2025-08" db="UniProtKB">
        <authorList>
            <consortium name="Ensembl"/>
        </authorList>
    </citation>
    <scope>IDENTIFICATION</scope>
</reference>
<reference evidence="4" key="3">
    <citation type="submission" date="2025-09" db="UniProtKB">
        <authorList>
            <consortium name="Ensembl"/>
        </authorList>
    </citation>
    <scope>IDENTIFICATION</scope>
</reference>
<dbReference type="AlphaFoldDB" id="H2ZTU0"/>
<proteinExistence type="predicted"/>
<dbReference type="GeneTree" id="ENSGT00940000160977"/>
<dbReference type="PANTHER" id="PTHR14388">
    <property type="entry name" value="T CELL-SPECIFIC ADAPTER PROTEIN TSAD"/>
    <property type="match status" value="1"/>
</dbReference>
<dbReference type="Ensembl" id="ENSLACT00000000819.1">
    <property type="protein sequence ID" value="ENSLACP00000000811.1"/>
    <property type="gene ID" value="ENSLACG00000000727.1"/>
</dbReference>
<dbReference type="SMART" id="SM00252">
    <property type="entry name" value="SH2"/>
    <property type="match status" value="1"/>
</dbReference>
<evidence type="ECO:0000256" key="2">
    <source>
        <dbReference type="PROSITE-ProRule" id="PRU00191"/>
    </source>
</evidence>
<dbReference type="GO" id="GO:0005737">
    <property type="term" value="C:cytoplasm"/>
    <property type="evidence" value="ECO:0007669"/>
    <property type="project" value="TreeGrafter"/>
</dbReference>
<dbReference type="InterPro" id="IPR000980">
    <property type="entry name" value="SH2"/>
</dbReference>
<dbReference type="Pfam" id="PF00017">
    <property type="entry name" value="SH2"/>
    <property type="match status" value="1"/>
</dbReference>
<dbReference type="EMBL" id="AFYH01231205">
    <property type="status" value="NOT_ANNOTATED_CDS"/>
    <property type="molecule type" value="Genomic_DNA"/>
</dbReference>
<dbReference type="SUPFAM" id="SSF55550">
    <property type="entry name" value="SH2 domain"/>
    <property type="match status" value="1"/>
</dbReference>
<evidence type="ECO:0000259" key="3">
    <source>
        <dbReference type="PROSITE" id="PS50001"/>
    </source>
</evidence>
<dbReference type="Proteomes" id="UP000008672">
    <property type="component" value="Unassembled WGS sequence"/>
</dbReference>
<dbReference type="PRINTS" id="PR00401">
    <property type="entry name" value="SH2DOMAIN"/>
</dbReference>
<protein>
    <recommendedName>
        <fullName evidence="3">SH2 domain-containing protein</fullName>
    </recommendedName>
</protein>
<dbReference type="PROSITE" id="PS50001">
    <property type="entry name" value="SH2"/>
    <property type="match status" value="1"/>
</dbReference>
<keyword evidence="1 2" id="KW-0727">SH2 domain</keyword>
<feature type="domain" description="SH2" evidence="3">
    <location>
        <begin position="25"/>
        <end position="115"/>
    </location>
</feature>
<dbReference type="HOGENOM" id="CLU_135371_0_0_1"/>
<evidence type="ECO:0000256" key="1">
    <source>
        <dbReference type="ARBA" id="ARBA00022999"/>
    </source>
</evidence>
<keyword evidence="5" id="KW-1185">Reference proteome</keyword>
<dbReference type="STRING" id="7897.ENSLACP00000000811"/>
<dbReference type="Gene3D" id="3.30.505.10">
    <property type="entry name" value="SH2 domain"/>
    <property type="match status" value="1"/>
</dbReference>
<name>H2ZTU0_LATCH</name>
<reference evidence="5" key="1">
    <citation type="submission" date="2011-08" db="EMBL/GenBank/DDBJ databases">
        <title>The draft genome of Latimeria chalumnae.</title>
        <authorList>
            <person name="Di Palma F."/>
            <person name="Alfoldi J."/>
            <person name="Johnson J."/>
            <person name="Berlin A."/>
            <person name="Gnerre S."/>
            <person name="Jaffe D."/>
            <person name="MacCallum I."/>
            <person name="Young S."/>
            <person name="Walker B.J."/>
            <person name="Lander E."/>
            <person name="Lindblad-Toh K."/>
        </authorList>
    </citation>
    <scope>NUCLEOTIDE SEQUENCE [LARGE SCALE GENOMIC DNA]</scope>
    <source>
        <strain evidence="5">Wild caught</strain>
    </source>
</reference>
<dbReference type="InterPro" id="IPR036860">
    <property type="entry name" value="SH2_dom_sf"/>
</dbReference>
<evidence type="ECO:0000313" key="5">
    <source>
        <dbReference type="Proteomes" id="UP000008672"/>
    </source>
</evidence>
<organism evidence="4 5">
    <name type="scientific">Latimeria chalumnae</name>
    <name type="common">Coelacanth</name>
    <dbReference type="NCBI Taxonomy" id="7897"/>
    <lineage>
        <taxon>Eukaryota</taxon>
        <taxon>Metazoa</taxon>
        <taxon>Chordata</taxon>
        <taxon>Craniata</taxon>
        <taxon>Vertebrata</taxon>
        <taxon>Euteleostomi</taxon>
        <taxon>Coelacanthiformes</taxon>
        <taxon>Coelacanthidae</taxon>
        <taxon>Latimeria</taxon>
    </lineage>
</organism>
<dbReference type="OMA" id="ELATHPP"/>